<proteinExistence type="predicted"/>
<name>A0A843U7L9_COLES</name>
<dbReference type="EMBL" id="NMUH01000458">
    <property type="protein sequence ID" value="MQL79501.1"/>
    <property type="molecule type" value="Genomic_DNA"/>
</dbReference>
<sequence>MESLRLQMETKRRTMAAAMEELRDDRATMRGRLLEAREREREAEAARADRRRLRDLKGPGVEEAPGAAAAGPAGDTREDRIRVCLPRRHCVPRGPFCSARRVAAARGVDGVEASSPRPVSGEGGGGGEQLT</sequence>
<feature type="region of interest" description="Disordered" evidence="1">
    <location>
        <begin position="34"/>
        <end position="78"/>
    </location>
</feature>
<dbReference type="AlphaFoldDB" id="A0A843U7L9"/>
<gene>
    <name evidence="2" type="ORF">Taro_011935</name>
</gene>
<accession>A0A843U7L9</accession>
<protein>
    <submittedName>
        <fullName evidence="2">Uncharacterized protein</fullName>
    </submittedName>
</protein>
<feature type="compositionally biased region" description="Basic and acidic residues" evidence="1">
    <location>
        <begin position="34"/>
        <end position="48"/>
    </location>
</feature>
<feature type="compositionally biased region" description="Low complexity" evidence="1">
    <location>
        <begin position="58"/>
        <end position="74"/>
    </location>
</feature>
<keyword evidence="3" id="KW-1185">Reference proteome</keyword>
<evidence type="ECO:0000313" key="3">
    <source>
        <dbReference type="Proteomes" id="UP000652761"/>
    </source>
</evidence>
<comment type="caution">
    <text evidence="2">The sequence shown here is derived from an EMBL/GenBank/DDBJ whole genome shotgun (WGS) entry which is preliminary data.</text>
</comment>
<evidence type="ECO:0000313" key="2">
    <source>
        <dbReference type="EMBL" id="MQL79501.1"/>
    </source>
</evidence>
<organism evidence="2 3">
    <name type="scientific">Colocasia esculenta</name>
    <name type="common">Wild taro</name>
    <name type="synonym">Arum esculentum</name>
    <dbReference type="NCBI Taxonomy" id="4460"/>
    <lineage>
        <taxon>Eukaryota</taxon>
        <taxon>Viridiplantae</taxon>
        <taxon>Streptophyta</taxon>
        <taxon>Embryophyta</taxon>
        <taxon>Tracheophyta</taxon>
        <taxon>Spermatophyta</taxon>
        <taxon>Magnoliopsida</taxon>
        <taxon>Liliopsida</taxon>
        <taxon>Araceae</taxon>
        <taxon>Aroideae</taxon>
        <taxon>Colocasieae</taxon>
        <taxon>Colocasia</taxon>
    </lineage>
</organism>
<feature type="region of interest" description="Disordered" evidence="1">
    <location>
        <begin position="104"/>
        <end position="131"/>
    </location>
</feature>
<dbReference type="Proteomes" id="UP000652761">
    <property type="component" value="Unassembled WGS sequence"/>
</dbReference>
<feature type="compositionally biased region" description="Low complexity" evidence="1">
    <location>
        <begin position="104"/>
        <end position="113"/>
    </location>
</feature>
<feature type="compositionally biased region" description="Gly residues" evidence="1">
    <location>
        <begin position="121"/>
        <end position="131"/>
    </location>
</feature>
<reference evidence="2" key="1">
    <citation type="submission" date="2017-07" db="EMBL/GenBank/DDBJ databases">
        <title>Taro Niue Genome Assembly and Annotation.</title>
        <authorList>
            <person name="Atibalentja N."/>
            <person name="Keating K."/>
            <person name="Fields C.J."/>
        </authorList>
    </citation>
    <scope>NUCLEOTIDE SEQUENCE</scope>
    <source>
        <strain evidence="2">Niue_2</strain>
        <tissue evidence="2">Leaf</tissue>
    </source>
</reference>
<evidence type="ECO:0000256" key="1">
    <source>
        <dbReference type="SAM" id="MobiDB-lite"/>
    </source>
</evidence>